<gene>
    <name evidence="7" type="ORF">PG996_008995</name>
</gene>
<evidence type="ECO:0000313" key="7">
    <source>
        <dbReference type="EMBL" id="KAK8059065.1"/>
    </source>
</evidence>
<dbReference type="Pfam" id="PF01565">
    <property type="entry name" value="FAD_binding_4"/>
    <property type="match status" value="1"/>
</dbReference>
<reference evidence="7 8" key="1">
    <citation type="submission" date="2023-01" db="EMBL/GenBank/DDBJ databases">
        <title>Analysis of 21 Apiospora genomes using comparative genomics revels a genus with tremendous synthesis potential of carbohydrate active enzymes and secondary metabolites.</title>
        <authorList>
            <person name="Sorensen T."/>
        </authorList>
    </citation>
    <scope>NUCLEOTIDE SEQUENCE [LARGE SCALE GENOMIC DNA]</scope>
    <source>
        <strain evidence="7 8">CBS 83171</strain>
    </source>
</reference>
<evidence type="ECO:0000256" key="5">
    <source>
        <dbReference type="SAM" id="SignalP"/>
    </source>
</evidence>
<name>A0ABR1UJH1_9PEZI</name>
<feature type="chain" id="PRO_5045869953" evidence="5">
    <location>
        <begin position="31"/>
        <end position="504"/>
    </location>
</feature>
<comment type="caution">
    <text evidence="7">The sequence shown here is derived from an EMBL/GenBank/DDBJ whole genome shotgun (WGS) entry which is preliminary data.</text>
</comment>
<dbReference type="SUPFAM" id="SSF56176">
    <property type="entry name" value="FAD-binding/transporter-associated domain-like"/>
    <property type="match status" value="1"/>
</dbReference>
<keyword evidence="4" id="KW-0560">Oxidoreductase</keyword>
<comment type="similarity">
    <text evidence="1">Belongs to the oxygen-dependent FAD-linked oxidoreductase family.</text>
</comment>
<sequence length="504" mass="53849">MSPTGFQMFAMVGSAMAAVGSAAYTPSVHATSNLCDQVASQLPGLVSYPGQTVYNASQDGFYTSNERELTPSCVFRPTDTAQVSQFVKFVGQHGQRDKSGAYQPLFAVRGGGHTLWSGAANMDGGITVDMRGMSSLTVSPDHKMVSLGAGGKWSDLYPLLTPYNLTVAGGRVPGIGVAGFALGGGVSFEARRHGWTCDNIYGYEMVLASGEVVYVTSSSHPDLWMALKGGSNNFGIVTRFDVAAFPSTQMWGGTVSYNYTPTVLDAQASAFASFMDPKNFDDAAMMGLILGFANPGGYSISNSLFYLEPTPFPKAYQPFTSIPSTGNTIQTATVADTVNSFGKFLPAHLSRAVELVFSFKNGDAAMYSSLMKIFEDGVKPLANIDGLNIQLLIQPHPVTNGTNSLGLTAGETDLVMLDLTIAYNNDADDAVVEKQLTKVVSQQKQVVKDKGLLIPYTYLNYADKSQQPIDSYGAANKAKLQAVSKKYDAYGLFQKGVRGGYKLF</sequence>
<evidence type="ECO:0000256" key="4">
    <source>
        <dbReference type="ARBA" id="ARBA00023002"/>
    </source>
</evidence>
<evidence type="ECO:0000256" key="2">
    <source>
        <dbReference type="ARBA" id="ARBA00022630"/>
    </source>
</evidence>
<proteinExistence type="inferred from homology"/>
<dbReference type="InterPro" id="IPR050416">
    <property type="entry name" value="FAD-linked_Oxidoreductase"/>
</dbReference>
<dbReference type="InterPro" id="IPR016166">
    <property type="entry name" value="FAD-bd_PCMH"/>
</dbReference>
<protein>
    <submittedName>
        <fullName evidence="7">FAD-binding domain-containing protein</fullName>
    </submittedName>
</protein>
<feature type="signal peptide" evidence="5">
    <location>
        <begin position="1"/>
        <end position="30"/>
    </location>
</feature>
<feature type="domain" description="FAD-binding PCMH-type" evidence="6">
    <location>
        <begin position="67"/>
        <end position="247"/>
    </location>
</feature>
<keyword evidence="3" id="KW-0274">FAD</keyword>
<dbReference type="InterPro" id="IPR036318">
    <property type="entry name" value="FAD-bd_PCMH-like_sf"/>
</dbReference>
<accession>A0ABR1UJH1</accession>
<evidence type="ECO:0000259" key="6">
    <source>
        <dbReference type="PROSITE" id="PS51387"/>
    </source>
</evidence>
<dbReference type="InterPro" id="IPR016169">
    <property type="entry name" value="FAD-bd_PCMH_sub2"/>
</dbReference>
<keyword evidence="5" id="KW-0732">Signal</keyword>
<keyword evidence="2" id="KW-0285">Flavoprotein</keyword>
<organism evidence="7 8">
    <name type="scientific">Apiospora saccharicola</name>
    <dbReference type="NCBI Taxonomy" id="335842"/>
    <lineage>
        <taxon>Eukaryota</taxon>
        <taxon>Fungi</taxon>
        <taxon>Dikarya</taxon>
        <taxon>Ascomycota</taxon>
        <taxon>Pezizomycotina</taxon>
        <taxon>Sordariomycetes</taxon>
        <taxon>Xylariomycetidae</taxon>
        <taxon>Amphisphaeriales</taxon>
        <taxon>Apiosporaceae</taxon>
        <taxon>Apiospora</taxon>
    </lineage>
</organism>
<keyword evidence="8" id="KW-1185">Reference proteome</keyword>
<dbReference type="Proteomes" id="UP001446871">
    <property type="component" value="Unassembled WGS sequence"/>
</dbReference>
<evidence type="ECO:0000256" key="3">
    <source>
        <dbReference type="ARBA" id="ARBA00022827"/>
    </source>
</evidence>
<dbReference type="EMBL" id="JAQQWM010000006">
    <property type="protein sequence ID" value="KAK8059065.1"/>
    <property type="molecule type" value="Genomic_DNA"/>
</dbReference>
<dbReference type="InterPro" id="IPR006094">
    <property type="entry name" value="Oxid_FAD_bind_N"/>
</dbReference>
<dbReference type="PANTHER" id="PTHR42973:SF22">
    <property type="entry name" value="FAD-BINDING PCMH-TYPE DOMAIN-CONTAINING PROTEIN-RELATED"/>
    <property type="match status" value="1"/>
</dbReference>
<dbReference type="Gene3D" id="3.30.465.10">
    <property type="match status" value="1"/>
</dbReference>
<evidence type="ECO:0000313" key="8">
    <source>
        <dbReference type="Proteomes" id="UP001446871"/>
    </source>
</evidence>
<dbReference type="PROSITE" id="PS51387">
    <property type="entry name" value="FAD_PCMH"/>
    <property type="match status" value="1"/>
</dbReference>
<dbReference type="PANTHER" id="PTHR42973">
    <property type="entry name" value="BINDING OXIDOREDUCTASE, PUTATIVE (AFU_ORTHOLOGUE AFUA_1G17690)-RELATED"/>
    <property type="match status" value="1"/>
</dbReference>
<evidence type="ECO:0000256" key="1">
    <source>
        <dbReference type="ARBA" id="ARBA00005466"/>
    </source>
</evidence>